<dbReference type="Proteomes" id="UP000600363">
    <property type="component" value="Unassembled WGS sequence"/>
</dbReference>
<evidence type="ECO:0000313" key="3">
    <source>
        <dbReference type="Proteomes" id="UP000600363"/>
    </source>
</evidence>
<sequence>MLNLLALAHELEAKKHALIAYERESSEELGAYRERLLDLNGMCPELPRYCGAVPLEKGELIVPFDCGWSSRQEALAWMDEVLSGTPVASVDGSQIYARRGLGMPLAIVQSALVYNPHDGSEAQCERIVRLITPEQFEQHSMYPYSNELVDAMRFSLECEHVMSARIDCLCLLDTSLVLSHISSHGERIRSVYLDAIRGLLSASENRVPIAAFVDSPNSHDLVRMMGQCFEELPKGVRITDAALLRGAMKWGERTKVFLCDRDDRRYFEGSSVLDLYGKWGRRICFFYLNTSPHAPCRVEMPLWMYEQGLTDLVADVIRGETIIRGTYPDILWRAHEAAVIRERERAVFEQMVRGFCEHNGILLSESAKDFYKRFEVS</sequence>
<proteinExistence type="predicted"/>
<feature type="domain" description="NurA" evidence="1">
    <location>
        <begin position="85"/>
        <end position="340"/>
    </location>
</feature>
<accession>A0A832VM34</accession>
<reference evidence="2" key="1">
    <citation type="journal article" date="2020" name="bioRxiv">
        <title>A rank-normalized archaeal taxonomy based on genome phylogeny resolves widespread incomplete and uneven classifications.</title>
        <authorList>
            <person name="Rinke C."/>
            <person name="Chuvochina M."/>
            <person name="Mussig A.J."/>
            <person name="Chaumeil P.-A."/>
            <person name="Waite D.W."/>
            <person name="Whitman W.B."/>
            <person name="Parks D.H."/>
            <person name="Hugenholtz P."/>
        </authorList>
    </citation>
    <scope>NUCLEOTIDE SEQUENCE</scope>
    <source>
        <strain evidence="2">UBA12518</strain>
    </source>
</reference>
<evidence type="ECO:0000259" key="1">
    <source>
        <dbReference type="SMART" id="SM00933"/>
    </source>
</evidence>
<dbReference type="EMBL" id="DUIH01000002">
    <property type="protein sequence ID" value="HIH69031.1"/>
    <property type="molecule type" value="Genomic_DNA"/>
</dbReference>
<evidence type="ECO:0000313" key="2">
    <source>
        <dbReference type="EMBL" id="HIH69031.1"/>
    </source>
</evidence>
<organism evidence="2 3">
    <name type="scientific">Methermicoccus shengliensis</name>
    <dbReference type="NCBI Taxonomy" id="660064"/>
    <lineage>
        <taxon>Archaea</taxon>
        <taxon>Methanobacteriati</taxon>
        <taxon>Methanobacteriota</taxon>
        <taxon>Stenosarchaea group</taxon>
        <taxon>Methanomicrobia</taxon>
        <taxon>Methanosarcinales</taxon>
        <taxon>Methermicoccaceae</taxon>
        <taxon>Methermicoccus</taxon>
    </lineage>
</organism>
<dbReference type="InterPro" id="IPR018977">
    <property type="entry name" value="NurA_domain"/>
</dbReference>
<gene>
    <name evidence="2" type="ORF">HA299_00160</name>
</gene>
<name>A0A832VM34_9EURY</name>
<comment type="caution">
    <text evidence="2">The sequence shown here is derived from an EMBL/GenBank/DDBJ whole genome shotgun (WGS) entry which is preliminary data.</text>
</comment>
<protein>
    <submittedName>
        <fullName evidence="2">DNA double-strand break repair nuclease NurA</fullName>
    </submittedName>
</protein>
<dbReference type="SMART" id="SM00933">
    <property type="entry name" value="NurA"/>
    <property type="match status" value="1"/>
</dbReference>
<dbReference type="RefSeq" id="WP_042684275.1">
    <property type="nucleotide sequence ID" value="NZ_DUIH01000002.1"/>
</dbReference>
<dbReference type="Pfam" id="PF09376">
    <property type="entry name" value="NurA"/>
    <property type="match status" value="1"/>
</dbReference>
<dbReference type="AlphaFoldDB" id="A0A832VM34"/>